<dbReference type="PANTHER" id="PTHR43303">
    <property type="entry name" value="NADPH DEHYDROGENASE C23G7.10C-RELATED"/>
    <property type="match status" value="1"/>
</dbReference>
<evidence type="ECO:0000256" key="3">
    <source>
        <dbReference type="ARBA" id="ARBA00022643"/>
    </source>
</evidence>
<dbReference type="GO" id="GO:0003959">
    <property type="term" value="F:NADPH dehydrogenase activity"/>
    <property type="evidence" value="ECO:0007669"/>
    <property type="project" value="InterPro"/>
</dbReference>
<dbReference type="SUPFAM" id="SSF51395">
    <property type="entry name" value="FMN-linked oxidoreductases"/>
    <property type="match status" value="1"/>
</dbReference>
<dbReference type="PANTHER" id="PTHR43303:SF4">
    <property type="entry name" value="NADPH DEHYDROGENASE C23G7.10C-RELATED"/>
    <property type="match status" value="1"/>
</dbReference>
<dbReference type="Gene3D" id="3.20.20.70">
    <property type="entry name" value="Aldolase class I"/>
    <property type="match status" value="1"/>
</dbReference>
<proteinExistence type="predicted"/>
<evidence type="ECO:0000313" key="8">
    <source>
        <dbReference type="Proteomes" id="UP000268016"/>
    </source>
</evidence>
<dbReference type="RefSeq" id="WP_123641329.1">
    <property type="nucleotide sequence ID" value="NZ_ML119082.1"/>
</dbReference>
<dbReference type="EMBL" id="RDRB01000002">
    <property type="protein sequence ID" value="ROU03794.1"/>
    <property type="molecule type" value="Genomic_DNA"/>
</dbReference>
<evidence type="ECO:0000259" key="6">
    <source>
        <dbReference type="Pfam" id="PF00724"/>
    </source>
</evidence>
<dbReference type="InterPro" id="IPR044152">
    <property type="entry name" value="YqjM-like"/>
</dbReference>
<dbReference type="GO" id="GO:0050661">
    <property type="term" value="F:NADP binding"/>
    <property type="evidence" value="ECO:0007669"/>
    <property type="project" value="InterPro"/>
</dbReference>
<comment type="caution">
    <text evidence="7">The sequence shown here is derived from an EMBL/GenBank/DDBJ whole genome shotgun (WGS) entry which is preliminary data.</text>
</comment>
<dbReference type="Pfam" id="PF00724">
    <property type="entry name" value="Oxidored_FMN"/>
    <property type="match status" value="1"/>
</dbReference>
<dbReference type="CDD" id="cd02803">
    <property type="entry name" value="OYE_like_FMN_family"/>
    <property type="match status" value="1"/>
</dbReference>
<sequence>MAEAGVASGPLFQPGEIGGLPLKNRIVLAPMTRISAEEDGRANAAMAAHYARYARGGFGLLITEGTYPDTLHSQCYLNQPGLATPDQAASWTPVVEAVHAEGVPIFAQLMHGGAVMMHNRFTDTALAPSAVQPKGEMPPRYHGQGPYPVPRAASPEDIAAVIEGFATAARHAVEAGFDGVEIHGANGYLIDNFLTDYTNRRTDAYGGSTANRGRLAVEVAEAIRAAVPQGFPVGIRISQSKVNDFDHVWEGGASDAETIFSALGRTGVSYIHVSSHLGCGPVFGTDQPLAGLARRHAGVPVIANGRLENVDTAEEVLSRGQADFVSVAKAALADPDWPNRIAAGLRPVAFDPGVITPLATYDCEAAWRAALPED</sequence>
<gene>
    <name evidence="7" type="ORF">EAT49_05745</name>
</gene>
<dbReference type="OrthoDB" id="9784632at2"/>
<reference evidence="7 8" key="1">
    <citation type="submission" date="2018-10" db="EMBL/GenBank/DDBJ databases">
        <title>Histidinibacterium lentulum gen. nov., sp. nov., a marine bacterium from the culture broth of Picochlorum sp. 122.</title>
        <authorList>
            <person name="Wang G."/>
        </authorList>
    </citation>
    <scope>NUCLEOTIDE SEQUENCE [LARGE SCALE GENOMIC DNA]</scope>
    <source>
        <strain evidence="7 8">B17</strain>
    </source>
</reference>
<dbReference type="InterPro" id="IPR001155">
    <property type="entry name" value="OxRdtase_FMN_N"/>
</dbReference>
<evidence type="ECO:0000256" key="2">
    <source>
        <dbReference type="ARBA" id="ARBA00022630"/>
    </source>
</evidence>
<name>A0A3N2R8J9_9RHOB</name>
<dbReference type="GO" id="GO:0010181">
    <property type="term" value="F:FMN binding"/>
    <property type="evidence" value="ECO:0007669"/>
    <property type="project" value="InterPro"/>
</dbReference>
<accession>A0A3N2R8J9</accession>
<keyword evidence="5" id="KW-0560">Oxidoreductase</keyword>
<evidence type="ECO:0000256" key="1">
    <source>
        <dbReference type="ARBA" id="ARBA00001917"/>
    </source>
</evidence>
<dbReference type="InterPro" id="IPR013785">
    <property type="entry name" value="Aldolase_TIM"/>
</dbReference>
<keyword evidence="8" id="KW-1185">Reference proteome</keyword>
<keyword evidence="2" id="KW-0285">Flavoprotein</keyword>
<dbReference type="AlphaFoldDB" id="A0A3N2R8J9"/>
<protein>
    <submittedName>
        <fullName evidence="7">NADH:flavin oxidoreductase</fullName>
    </submittedName>
</protein>
<comment type="cofactor">
    <cofactor evidence="1">
        <name>FMN</name>
        <dbReference type="ChEBI" id="CHEBI:58210"/>
    </cofactor>
</comment>
<organism evidence="7 8">
    <name type="scientific">Histidinibacterium lentulum</name>
    <dbReference type="NCBI Taxonomy" id="2480588"/>
    <lineage>
        <taxon>Bacteria</taxon>
        <taxon>Pseudomonadati</taxon>
        <taxon>Pseudomonadota</taxon>
        <taxon>Alphaproteobacteria</taxon>
        <taxon>Rhodobacterales</taxon>
        <taxon>Paracoccaceae</taxon>
        <taxon>Histidinibacterium</taxon>
    </lineage>
</organism>
<evidence type="ECO:0000256" key="4">
    <source>
        <dbReference type="ARBA" id="ARBA00022857"/>
    </source>
</evidence>
<feature type="domain" description="NADH:flavin oxidoreductase/NADH oxidase N-terminal" evidence="6">
    <location>
        <begin position="11"/>
        <end position="345"/>
    </location>
</feature>
<keyword evidence="4" id="KW-0521">NADP</keyword>
<evidence type="ECO:0000313" key="7">
    <source>
        <dbReference type="EMBL" id="ROU03794.1"/>
    </source>
</evidence>
<evidence type="ECO:0000256" key="5">
    <source>
        <dbReference type="ARBA" id="ARBA00023002"/>
    </source>
</evidence>
<dbReference type="Proteomes" id="UP000268016">
    <property type="component" value="Unassembled WGS sequence"/>
</dbReference>
<keyword evidence="3" id="KW-0288">FMN</keyword>